<dbReference type="Proteomes" id="UP000013827">
    <property type="component" value="Unassembled WGS sequence"/>
</dbReference>
<reference evidence="2" key="2">
    <citation type="submission" date="2024-10" db="UniProtKB">
        <authorList>
            <consortium name="EnsemblProtists"/>
        </authorList>
    </citation>
    <scope>IDENTIFICATION</scope>
</reference>
<keyword evidence="3" id="KW-1185">Reference proteome</keyword>
<dbReference type="KEGG" id="ehx:EMIHUDRAFT_225187"/>
<name>A0A0D3KPE4_EMIH1</name>
<dbReference type="GeneID" id="17282897"/>
<dbReference type="AlphaFoldDB" id="A0A0D3KPE4"/>
<dbReference type="Gene3D" id="3.40.50.2020">
    <property type="match status" value="1"/>
</dbReference>
<feature type="compositionally biased region" description="Basic and acidic residues" evidence="1">
    <location>
        <begin position="11"/>
        <end position="21"/>
    </location>
</feature>
<evidence type="ECO:0000313" key="3">
    <source>
        <dbReference type="Proteomes" id="UP000013827"/>
    </source>
</evidence>
<dbReference type="RefSeq" id="XP_005790058.1">
    <property type="nucleotide sequence ID" value="XM_005790001.1"/>
</dbReference>
<dbReference type="STRING" id="2903.R1FVT2"/>
<organism evidence="2 3">
    <name type="scientific">Emiliania huxleyi (strain CCMP1516)</name>
    <dbReference type="NCBI Taxonomy" id="280463"/>
    <lineage>
        <taxon>Eukaryota</taxon>
        <taxon>Haptista</taxon>
        <taxon>Haptophyta</taxon>
        <taxon>Prymnesiophyceae</taxon>
        <taxon>Isochrysidales</taxon>
        <taxon>Noelaerhabdaceae</taxon>
        <taxon>Emiliania</taxon>
    </lineage>
</organism>
<evidence type="ECO:0000313" key="2">
    <source>
        <dbReference type="EnsemblProtists" id="EOD37629"/>
    </source>
</evidence>
<dbReference type="PaxDb" id="2903-EOD37629"/>
<dbReference type="SUPFAM" id="SSF53271">
    <property type="entry name" value="PRTase-like"/>
    <property type="match status" value="1"/>
</dbReference>
<reference evidence="3" key="1">
    <citation type="journal article" date="2013" name="Nature">
        <title>Pan genome of the phytoplankton Emiliania underpins its global distribution.</title>
        <authorList>
            <person name="Read B.A."/>
            <person name="Kegel J."/>
            <person name="Klute M.J."/>
            <person name="Kuo A."/>
            <person name="Lefebvre S.C."/>
            <person name="Maumus F."/>
            <person name="Mayer C."/>
            <person name="Miller J."/>
            <person name="Monier A."/>
            <person name="Salamov A."/>
            <person name="Young J."/>
            <person name="Aguilar M."/>
            <person name="Claverie J.M."/>
            <person name="Frickenhaus S."/>
            <person name="Gonzalez K."/>
            <person name="Herman E.K."/>
            <person name="Lin Y.C."/>
            <person name="Napier J."/>
            <person name="Ogata H."/>
            <person name="Sarno A.F."/>
            <person name="Shmutz J."/>
            <person name="Schroeder D."/>
            <person name="de Vargas C."/>
            <person name="Verret F."/>
            <person name="von Dassow P."/>
            <person name="Valentin K."/>
            <person name="Van de Peer Y."/>
            <person name="Wheeler G."/>
            <person name="Dacks J.B."/>
            <person name="Delwiche C.F."/>
            <person name="Dyhrman S.T."/>
            <person name="Glockner G."/>
            <person name="John U."/>
            <person name="Richards T."/>
            <person name="Worden A.Z."/>
            <person name="Zhang X."/>
            <person name="Grigoriev I.V."/>
            <person name="Allen A.E."/>
            <person name="Bidle K."/>
            <person name="Borodovsky M."/>
            <person name="Bowler C."/>
            <person name="Brownlee C."/>
            <person name="Cock J.M."/>
            <person name="Elias M."/>
            <person name="Gladyshev V.N."/>
            <person name="Groth M."/>
            <person name="Guda C."/>
            <person name="Hadaegh A."/>
            <person name="Iglesias-Rodriguez M.D."/>
            <person name="Jenkins J."/>
            <person name="Jones B.M."/>
            <person name="Lawson T."/>
            <person name="Leese F."/>
            <person name="Lindquist E."/>
            <person name="Lobanov A."/>
            <person name="Lomsadze A."/>
            <person name="Malik S.B."/>
            <person name="Marsh M.E."/>
            <person name="Mackinder L."/>
            <person name="Mock T."/>
            <person name="Mueller-Roeber B."/>
            <person name="Pagarete A."/>
            <person name="Parker M."/>
            <person name="Probert I."/>
            <person name="Quesneville H."/>
            <person name="Raines C."/>
            <person name="Rensing S.A."/>
            <person name="Riano-Pachon D.M."/>
            <person name="Richier S."/>
            <person name="Rokitta S."/>
            <person name="Shiraiwa Y."/>
            <person name="Soanes D.M."/>
            <person name="van der Giezen M."/>
            <person name="Wahlund T.M."/>
            <person name="Williams B."/>
            <person name="Wilson W."/>
            <person name="Wolfe G."/>
            <person name="Wurch L.L."/>
        </authorList>
    </citation>
    <scope>NUCLEOTIDE SEQUENCE</scope>
</reference>
<sequence length="308" mass="34643">MSSQTLTRQGTRSDLKWQEKVSKRRTERQLPIGHGEYTVLYPPGLAKMALGLAENLGDNLPVLCTDDIFSGGSIDETGLAWERFPSGDPNIKLRVDLIRDRHVVLLMNHDTIFLFEQLAVILFLQRFNEDPRRAFIVFPDHGAHRRFYQMVHRCIPGIQYENILWIDKTRVGTFVLLADDFTNSGSTLFGGAEVIRTHADGAIKVCAYVSHYVAKYDRATVSKFVDKLYAGGALDEFHFSTTRPRFVPKVRTSTALAPLLLRLCTASRIDSSRVDSSSENSLLTNVNPRLRHSAFAASSQARPYAVRA</sequence>
<protein>
    <submittedName>
        <fullName evidence="2">Uncharacterized protein</fullName>
    </submittedName>
</protein>
<dbReference type="HOGENOM" id="CLU_078655_0_0_1"/>
<accession>A0A0D3KPE4</accession>
<feature type="compositionally biased region" description="Polar residues" evidence="1">
    <location>
        <begin position="1"/>
        <end position="10"/>
    </location>
</feature>
<feature type="region of interest" description="Disordered" evidence="1">
    <location>
        <begin position="1"/>
        <end position="22"/>
    </location>
</feature>
<evidence type="ECO:0000256" key="1">
    <source>
        <dbReference type="SAM" id="MobiDB-lite"/>
    </source>
</evidence>
<dbReference type="EnsemblProtists" id="EOD37629">
    <property type="protein sequence ID" value="EOD37629"/>
    <property type="gene ID" value="EMIHUDRAFT_225187"/>
</dbReference>
<dbReference type="InterPro" id="IPR029057">
    <property type="entry name" value="PRTase-like"/>
</dbReference>
<proteinExistence type="predicted"/>